<protein>
    <submittedName>
        <fullName evidence="11">F0F1 ATP synthase subunit gamma</fullName>
    </submittedName>
</protein>
<evidence type="ECO:0000313" key="12">
    <source>
        <dbReference type="Proteomes" id="UP000319255"/>
    </source>
</evidence>
<comment type="caution">
    <text evidence="11">The sequence shown here is derived from an EMBL/GenBank/DDBJ whole genome shotgun (WGS) entry which is preliminary data.</text>
</comment>
<keyword evidence="12" id="KW-1185">Reference proteome</keyword>
<proteinExistence type="inferred from homology"/>
<dbReference type="RefSeq" id="WP_140452492.1">
    <property type="nucleotide sequence ID" value="NZ_VFRP01000001.1"/>
</dbReference>
<keyword evidence="8" id="KW-0139">CF(1)</keyword>
<evidence type="ECO:0000256" key="5">
    <source>
        <dbReference type="ARBA" id="ARBA00022781"/>
    </source>
</evidence>
<dbReference type="Pfam" id="PF00231">
    <property type="entry name" value="ATP-synt"/>
    <property type="match status" value="1"/>
</dbReference>
<dbReference type="AlphaFoldDB" id="A0A501WVY5"/>
<dbReference type="InterPro" id="IPR035968">
    <property type="entry name" value="ATP_synth_F1_ATPase_gsu"/>
</dbReference>
<comment type="function">
    <text evidence="1">Produces ATP from ADP in the presence of a proton gradient across the membrane. The gamma chain is believed to be important in regulating ATPase activity and the flow of protons through the CF(0) complex.</text>
</comment>
<reference evidence="11 12" key="1">
    <citation type="submission" date="2019-06" db="EMBL/GenBank/DDBJ databases">
        <title>A novel bacterium of genus Amaricoccus, isolated from marine sediment.</title>
        <authorList>
            <person name="Huang H."/>
            <person name="Mo K."/>
            <person name="Hu Y."/>
        </authorList>
    </citation>
    <scope>NUCLEOTIDE SEQUENCE [LARGE SCALE GENOMIC DNA]</scope>
    <source>
        <strain evidence="11 12">HB172011</strain>
    </source>
</reference>
<keyword evidence="9" id="KW-0066">ATP synthesis</keyword>
<name>A0A501WVY5_9RHOB</name>
<dbReference type="PRINTS" id="PR00126">
    <property type="entry name" value="ATPASEGAMMA"/>
</dbReference>
<evidence type="ECO:0000256" key="3">
    <source>
        <dbReference type="ARBA" id="ARBA00007681"/>
    </source>
</evidence>
<dbReference type="OrthoDB" id="6169121at2"/>
<dbReference type="Gene3D" id="3.40.1380.10">
    <property type="match status" value="1"/>
</dbReference>
<dbReference type="Gene3D" id="1.10.287.80">
    <property type="entry name" value="ATP synthase, gamma subunit, helix hairpin domain"/>
    <property type="match status" value="1"/>
</dbReference>
<dbReference type="InterPro" id="IPR000131">
    <property type="entry name" value="ATP_synth_F1_gsu"/>
</dbReference>
<dbReference type="Proteomes" id="UP000319255">
    <property type="component" value="Unassembled WGS sequence"/>
</dbReference>
<evidence type="ECO:0000313" key="11">
    <source>
        <dbReference type="EMBL" id="TPE53913.1"/>
    </source>
</evidence>
<evidence type="ECO:0000256" key="2">
    <source>
        <dbReference type="ARBA" id="ARBA00004170"/>
    </source>
</evidence>
<gene>
    <name evidence="11" type="ORF">FJM51_02380</name>
</gene>
<evidence type="ECO:0000256" key="7">
    <source>
        <dbReference type="ARBA" id="ARBA00023136"/>
    </source>
</evidence>
<keyword evidence="7" id="KW-0472">Membrane</keyword>
<accession>A0A501WVY5</accession>
<keyword evidence="6" id="KW-0406">Ion transport</keyword>
<evidence type="ECO:0000256" key="10">
    <source>
        <dbReference type="SAM" id="MobiDB-lite"/>
    </source>
</evidence>
<keyword evidence="4" id="KW-0813">Transport</keyword>
<evidence type="ECO:0000256" key="4">
    <source>
        <dbReference type="ARBA" id="ARBA00022448"/>
    </source>
</evidence>
<sequence>MTDRPEELRRRLAGLDSIGQVVGALRAIASGQAASARGAMAAISAYSGTVREALIAAAAGPPPEVPGPGLVLVVGAAQGFSGAYPARIAEAARALAAPGAGFLVVGARTLAMLGEAGPAVLWSADLPGHPAAIPELASRVTDAMIGAAPRHPGPIRALVGPARAGDAPETRAIFPPAPETGSRPPPLTTLPPARLLAGLLEEALFAQVALALMRGVEAEARARVEAMARARSNLRARRAEVERDFRQARQEQMTTEMIELTSARPDED</sequence>
<dbReference type="EMBL" id="VFRP01000001">
    <property type="protein sequence ID" value="TPE53913.1"/>
    <property type="molecule type" value="Genomic_DNA"/>
</dbReference>
<evidence type="ECO:0000256" key="6">
    <source>
        <dbReference type="ARBA" id="ARBA00023065"/>
    </source>
</evidence>
<evidence type="ECO:0000256" key="8">
    <source>
        <dbReference type="ARBA" id="ARBA00023196"/>
    </source>
</evidence>
<dbReference type="SUPFAM" id="SSF52943">
    <property type="entry name" value="ATP synthase (F1-ATPase), gamma subunit"/>
    <property type="match status" value="1"/>
</dbReference>
<organism evidence="11 12">
    <name type="scientific">Amaricoccus solimangrovi</name>
    <dbReference type="NCBI Taxonomy" id="2589815"/>
    <lineage>
        <taxon>Bacteria</taxon>
        <taxon>Pseudomonadati</taxon>
        <taxon>Pseudomonadota</taxon>
        <taxon>Alphaproteobacteria</taxon>
        <taxon>Rhodobacterales</taxon>
        <taxon>Paracoccaceae</taxon>
        <taxon>Amaricoccus</taxon>
    </lineage>
</organism>
<comment type="similarity">
    <text evidence="3">Belongs to the ATPase gamma chain family.</text>
</comment>
<comment type="subcellular location">
    <subcellularLocation>
        <location evidence="2">Membrane</location>
        <topology evidence="2">Peripheral membrane protein</topology>
    </subcellularLocation>
</comment>
<dbReference type="GO" id="GO:0046933">
    <property type="term" value="F:proton-transporting ATP synthase activity, rotational mechanism"/>
    <property type="evidence" value="ECO:0007669"/>
    <property type="project" value="InterPro"/>
</dbReference>
<keyword evidence="5" id="KW-0375">Hydrogen ion transport</keyword>
<dbReference type="GO" id="GO:0045259">
    <property type="term" value="C:proton-transporting ATP synthase complex"/>
    <property type="evidence" value="ECO:0007669"/>
    <property type="project" value="UniProtKB-KW"/>
</dbReference>
<feature type="region of interest" description="Disordered" evidence="10">
    <location>
        <begin position="244"/>
        <end position="268"/>
    </location>
</feature>
<evidence type="ECO:0000256" key="9">
    <source>
        <dbReference type="ARBA" id="ARBA00023310"/>
    </source>
</evidence>
<evidence type="ECO:0000256" key="1">
    <source>
        <dbReference type="ARBA" id="ARBA00003456"/>
    </source>
</evidence>